<feature type="binding site" evidence="5">
    <location>
        <position position="101"/>
    </location>
    <ligand>
        <name>a divalent metal cation</name>
        <dbReference type="ChEBI" id="CHEBI:60240"/>
        <label>1</label>
    </ligand>
</feature>
<name>A0A3A1Y777_9GAMM</name>
<feature type="binding site" evidence="5">
    <location>
        <position position="64"/>
    </location>
    <ligand>
        <name>a divalent metal cation</name>
        <dbReference type="ChEBI" id="CHEBI:60240"/>
        <label>2</label>
    </ligand>
</feature>
<protein>
    <recommendedName>
        <fullName evidence="3">GTP cyclohydrolase 1 type 2 homolog</fullName>
    </recommendedName>
</protein>
<dbReference type="OrthoDB" id="9800881at2"/>
<dbReference type="Gene3D" id="3.40.1390.30">
    <property type="entry name" value="NIF3 (NGG1p interacting factor 3)-like"/>
    <property type="match status" value="2"/>
</dbReference>
<gene>
    <name evidence="6" type="ORF">CKF54_03540</name>
</gene>
<dbReference type="Proteomes" id="UP000265691">
    <property type="component" value="Unassembled WGS sequence"/>
</dbReference>
<dbReference type="Pfam" id="PF01784">
    <property type="entry name" value="DUF34_NIF3"/>
    <property type="match status" value="1"/>
</dbReference>
<feature type="binding site" evidence="5">
    <location>
        <position position="220"/>
    </location>
    <ligand>
        <name>a divalent metal cation</name>
        <dbReference type="ChEBI" id="CHEBI:60240"/>
        <label>1</label>
    </ligand>
</feature>
<dbReference type="PANTHER" id="PTHR13799">
    <property type="entry name" value="NGG1 INTERACTING FACTOR 3"/>
    <property type="match status" value="1"/>
</dbReference>
<dbReference type="AlphaFoldDB" id="A0A3A1Y777"/>
<feature type="binding site" evidence="5">
    <location>
        <position position="216"/>
    </location>
    <ligand>
        <name>a divalent metal cation</name>
        <dbReference type="ChEBI" id="CHEBI:60240"/>
        <label>1</label>
    </ligand>
</feature>
<dbReference type="FunFam" id="3.40.1390.30:FF:000001">
    <property type="entry name" value="GTP cyclohydrolase 1 type 2"/>
    <property type="match status" value="1"/>
</dbReference>
<proteinExistence type="inferred from homology"/>
<reference evidence="6 7" key="1">
    <citation type="submission" date="2017-08" db="EMBL/GenBank/DDBJ databases">
        <title>Reclassification of Bisgaard taxon 37 and 44.</title>
        <authorList>
            <person name="Christensen H."/>
        </authorList>
    </citation>
    <scope>NUCLEOTIDE SEQUENCE [LARGE SCALE GENOMIC DNA]</scope>
    <source>
        <strain evidence="6 7">B96_3</strain>
    </source>
</reference>
<dbReference type="GO" id="GO:0005737">
    <property type="term" value="C:cytoplasm"/>
    <property type="evidence" value="ECO:0007669"/>
    <property type="project" value="TreeGrafter"/>
</dbReference>
<keyword evidence="4 5" id="KW-0479">Metal-binding</keyword>
<evidence type="ECO:0000256" key="5">
    <source>
        <dbReference type="PIRSR" id="PIRSR602678-1"/>
    </source>
</evidence>
<comment type="subunit">
    <text evidence="2">Homohexamer.</text>
</comment>
<dbReference type="RefSeq" id="WP_119524906.1">
    <property type="nucleotide sequence ID" value="NZ_NRHC01000038.1"/>
</dbReference>
<accession>A0A3A1Y777</accession>
<comment type="similarity">
    <text evidence="1">Belongs to the GTP cyclohydrolase I type 2/NIF3 family.</text>
</comment>
<dbReference type="SUPFAM" id="SSF102705">
    <property type="entry name" value="NIF3 (NGG1p interacting factor 3)-like"/>
    <property type="match status" value="1"/>
</dbReference>
<dbReference type="NCBIfam" id="TIGR00486">
    <property type="entry name" value="YbgI_SA1388"/>
    <property type="match status" value="1"/>
</dbReference>
<organism evidence="6 7">
    <name type="scientific">Psittacicella hinzii</name>
    <dbReference type="NCBI Taxonomy" id="2028575"/>
    <lineage>
        <taxon>Bacteria</taxon>
        <taxon>Pseudomonadati</taxon>
        <taxon>Pseudomonadota</taxon>
        <taxon>Gammaproteobacteria</taxon>
        <taxon>Pasteurellales</taxon>
        <taxon>Psittacicellaceae</taxon>
        <taxon>Psittacicella</taxon>
    </lineage>
</organism>
<keyword evidence="7" id="KW-1185">Reference proteome</keyword>
<feature type="binding site" evidence="5">
    <location>
        <position position="63"/>
    </location>
    <ligand>
        <name>a divalent metal cation</name>
        <dbReference type="ChEBI" id="CHEBI:60240"/>
        <label>1</label>
    </ligand>
</feature>
<dbReference type="InterPro" id="IPR036069">
    <property type="entry name" value="DUF34/NIF3_sf"/>
</dbReference>
<evidence type="ECO:0000256" key="1">
    <source>
        <dbReference type="ARBA" id="ARBA00006964"/>
    </source>
</evidence>
<comment type="caution">
    <text evidence="6">The sequence shown here is derived from an EMBL/GenBank/DDBJ whole genome shotgun (WGS) entry which is preliminary data.</text>
</comment>
<evidence type="ECO:0000256" key="2">
    <source>
        <dbReference type="ARBA" id="ARBA00011643"/>
    </source>
</evidence>
<evidence type="ECO:0000313" key="7">
    <source>
        <dbReference type="Proteomes" id="UP000265691"/>
    </source>
</evidence>
<evidence type="ECO:0000256" key="3">
    <source>
        <dbReference type="ARBA" id="ARBA00022112"/>
    </source>
</evidence>
<dbReference type="PANTHER" id="PTHR13799:SF14">
    <property type="entry name" value="GTP CYCLOHYDROLASE 1 TYPE 2 HOMOLOG"/>
    <property type="match status" value="1"/>
</dbReference>
<evidence type="ECO:0000256" key="4">
    <source>
        <dbReference type="ARBA" id="ARBA00022723"/>
    </source>
</evidence>
<dbReference type="GO" id="GO:0046872">
    <property type="term" value="F:metal ion binding"/>
    <property type="evidence" value="ECO:0007669"/>
    <property type="project" value="UniProtKB-KW"/>
</dbReference>
<evidence type="ECO:0000313" key="6">
    <source>
        <dbReference type="EMBL" id="RIY33130.1"/>
    </source>
</evidence>
<dbReference type="InterPro" id="IPR002678">
    <property type="entry name" value="DUF34/NIF3"/>
</dbReference>
<dbReference type="EMBL" id="NRHC01000038">
    <property type="protein sequence ID" value="RIY33130.1"/>
    <property type="molecule type" value="Genomic_DNA"/>
</dbReference>
<sequence>MNNFELERIINQLLESSKYSDYTVNGLQVQGKDKIQKIVTGVTASQELIDFAISVNADAILVHHGYFWKGSDPRLTGYHYQRIAKLIKHDINLFAYHLPLDFNLELGNNVELAKMFNLTNYSYSQDSKEILICKTEELDVNEFVNLVEAKLGKKILHIGKNAKDKINTIGICSGGGQGFIDQAYALGCDLYMSGEISEYTTHSAVEQGIHYIAMGHHDSERYGIKRLGELLAEKYNFEVIFTDCPNPA</sequence>